<evidence type="ECO:0000313" key="3">
    <source>
        <dbReference type="Proteomes" id="UP000029867"/>
    </source>
</evidence>
<protein>
    <submittedName>
        <fullName evidence="1">Uncharacterized protein</fullName>
    </submittedName>
</protein>
<evidence type="ECO:0000313" key="1">
    <source>
        <dbReference type="EMBL" id="KGK32591.1"/>
    </source>
</evidence>
<proteinExistence type="predicted"/>
<dbReference type="Proteomes" id="UP000029867">
    <property type="component" value="Unassembled WGS sequence"/>
</dbReference>
<evidence type="ECO:0000313" key="2">
    <source>
        <dbReference type="EMBL" id="KGK32592.1"/>
    </source>
</evidence>
<dbReference type="HOGENOM" id="CLU_3439500_0_0_1"/>
<accession>A0A099NKW8</accession>
<name>A0A099NKW8_PICKU</name>
<dbReference type="EMBL" id="JQFK01002075">
    <property type="protein sequence ID" value="KGK32592.1"/>
    <property type="molecule type" value="Genomic_DNA"/>
</dbReference>
<comment type="caution">
    <text evidence="1">The sequence shown here is derived from an EMBL/GenBank/DDBJ whole genome shotgun (WGS) entry which is preliminary data.</text>
</comment>
<gene>
    <name evidence="2" type="ORF">JL09_g6801</name>
    <name evidence="1" type="ORF">JL09_g6802</name>
</gene>
<dbReference type="EMBL" id="JQFK01002077">
    <property type="protein sequence ID" value="KGK32591.1"/>
    <property type="molecule type" value="Genomic_DNA"/>
</dbReference>
<reference evidence="3" key="1">
    <citation type="journal article" date="2014" name="Microb. Cell Fact.">
        <title>Exploiting Issatchenkia orientalis SD108 for succinic acid production.</title>
        <authorList>
            <person name="Xiao H."/>
            <person name="Shao Z."/>
            <person name="Jiang Y."/>
            <person name="Dole S."/>
            <person name="Zhao H."/>
        </authorList>
    </citation>
    <scope>NUCLEOTIDE SEQUENCE [LARGE SCALE GENOMIC DNA]</scope>
    <source>
        <strain evidence="3">SD108</strain>
    </source>
</reference>
<organism evidence="1 3">
    <name type="scientific">Pichia kudriavzevii</name>
    <name type="common">Yeast</name>
    <name type="synonym">Issatchenkia orientalis</name>
    <dbReference type="NCBI Taxonomy" id="4909"/>
    <lineage>
        <taxon>Eukaryota</taxon>
        <taxon>Fungi</taxon>
        <taxon>Dikarya</taxon>
        <taxon>Ascomycota</taxon>
        <taxon>Saccharomycotina</taxon>
        <taxon>Pichiomycetes</taxon>
        <taxon>Pichiales</taxon>
        <taxon>Pichiaceae</taxon>
        <taxon>Pichia</taxon>
    </lineage>
</organism>
<sequence length="8" mass="1014">MSQTKFWS</sequence>
<reference evidence="1" key="2">
    <citation type="submission" date="2014-08" db="EMBL/GenBank/DDBJ databases">
        <title>Exploiting Issatchenkia orientalis SD108 for Succinic Acid Production.</title>
        <authorList>
            <person name="Xiao H."/>
            <person name="Shao Z."/>
            <person name="Jiang Y."/>
            <person name="Dole S."/>
            <person name="Zhao H."/>
        </authorList>
    </citation>
    <scope>NUCLEOTIDE SEQUENCE [LARGE SCALE GENOMIC DNA]</scope>
    <source>
        <strain evidence="1">SD108</strain>
    </source>
</reference>